<proteinExistence type="predicted"/>
<dbReference type="AlphaFoldDB" id="A0A9W5YME0"/>
<organism evidence="2 3">
    <name type="scientific">Aspergillus brasiliensis</name>
    <dbReference type="NCBI Taxonomy" id="319629"/>
    <lineage>
        <taxon>Eukaryota</taxon>
        <taxon>Fungi</taxon>
        <taxon>Dikarya</taxon>
        <taxon>Ascomycota</taxon>
        <taxon>Pezizomycotina</taxon>
        <taxon>Eurotiomycetes</taxon>
        <taxon>Eurotiomycetidae</taxon>
        <taxon>Eurotiales</taxon>
        <taxon>Aspergillaceae</taxon>
        <taxon>Aspergillus</taxon>
        <taxon>Aspergillus subgen. Circumdati</taxon>
    </lineage>
</organism>
<accession>A0A9W5YME0</accession>
<evidence type="ECO:0000313" key="3">
    <source>
        <dbReference type="Proteomes" id="UP001143548"/>
    </source>
</evidence>
<feature type="compositionally biased region" description="Basic and acidic residues" evidence="1">
    <location>
        <begin position="484"/>
        <end position="494"/>
    </location>
</feature>
<evidence type="ECO:0000256" key="1">
    <source>
        <dbReference type="SAM" id="MobiDB-lite"/>
    </source>
</evidence>
<dbReference type="EMBL" id="BROQ01000030">
    <property type="protein sequence ID" value="GKZ20578.1"/>
    <property type="molecule type" value="Genomic_DNA"/>
</dbReference>
<reference evidence="2" key="1">
    <citation type="submission" date="2022-07" db="EMBL/GenBank/DDBJ databases">
        <title>Taxonomy of Aspergillus series Nigri: significant species reduction supported by multi-species coalescent approaches.</title>
        <authorList>
            <person name="Bian C."/>
            <person name="Kusuya Y."/>
            <person name="Sklenar F."/>
            <person name="D'hooge E."/>
            <person name="Yaguchi T."/>
            <person name="Takahashi H."/>
            <person name="Hubka V."/>
        </authorList>
    </citation>
    <scope>NUCLEOTIDE SEQUENCE</scope>
    <source>
        <strain evidence="2">CBS 733.88</strain>
    </source>
</reference>
<dbReference type="Proteomes" id="UP001143548">
    <property type="component" value="Unassembled WGS sequence"/>
</dbReference>
<sequence>MTSESNTAQDCSNSQTLSAQSSIDASLFEIYRQHLAYLERQAEQEKDEGNGMVFPMDLDEGPSCEVSTANTIDNRNEGTGGHGPTVNRGEITNLSMTDSSENRPDSGIDVTTSPSIQLPPGVNTEPFPEYYKSCETAEAHEDKQVEEAYNLAIAKVCEEVIRFRQIDSLATEPLSFTMDDGNAGESTATSGAGVPNIESPVIPASHLSSGSSIIEHSEAGAESHLLVPEERKKNALEEMRAMIGSDHMKPPTRTRFVAMCNIILRLEFLFFRRHITPVDPISALISDEVEEINYHIDELMKYLGTIDRILRQELTWARRVEHSVKYIAEDTQYDVVTRFKNMAQVIINHLNKPRPSERRLLTVFLNFYDTYLYTDIISDYNRQLPVEENWNPVRVELTRRFVGIWDIINRAIESYEAIIKVTMDIKGKYTEPCFREMQEAPEIWRTAMIEHHIGAARERERHAVYQAEAREIAREHARILAEEERRKEEKRREVEEAETEIGSDVEVGGTGAGGTTMDAQVHVQDFAMQTSNVSEGSGVIDSQNTEDSEMTEA</sequence>
<evidence type="ECO:0000313" key="2">
    <source>
        <dbReference type="EMBL" id="GKZ20578.1"/>
    </source>
</evidence>
<comment type="caution">
    <text evidence="2">The sequence shown here is derived from an EMBL/GenBank/DDBJ whole genome shotgun (WGS) entry which is preliminary data.</text>
</comment>
<feature type="region of interest" description="Disordered" evidence="1">
    <location>
        <begin position="484"/>
        <end position="516"/>
    </location>
</feature>
<feature type="compositionally biased region" description="Acidic residues" evidence="1">
    <location>
        <begin position="544"/>
        <end position="553"/>
    </location>
</feature>
<feature type="compositionally biased region" description="Polar residues" evidence="1">
    <location>
        <begin position="530"/>
        <end position="543"/>
    </location>
</feature>
<name>A0A9W5YME0_9EURO</name>
<gene>
    <name evidence="2" type="ORF">AbraCBS73388_006156</name>
</gene>
<protein>
    <submittedName>
        <fullName evidence="2">Uncharacterized protein</fullName>
    </submittedName>
</protein>
<feature type="region of interest" description="Disordered" evidence="1">
    <location>
        <begin position="530"/>
        <end position="553"/>
    </location>
</feature>
<feature type="region of interest" description="Disordered" evidence="1">
    <location>
        <begin position="71"/>
        <end position="124"/>
    </location>
</feature>
<feature type="compositionally biased region" description="Polar residues" evidence="1">
    <location>
        <begin position="90"/>
        <end position="99"/>
    </location>
</feature>